<evidence type="ECO:0000313" key="4">
    <source>
        <dbReference type="Proteomes" id="UP001172083"/>
    </source>
</evidence>
<feature type="transmembrane region" description="Helical" evidence="1">
    <location>
        <begin position="97"/>
        <end position="115"/>
    </location>
</feature>
<keyword evidence="4" id="KW-1185">Reference proteome</keyword>
<dbReference type="Proteomes" id="UP001172083">
    <property type="component" value="Unassembled WGS sequence"/>
</dbReference>
<feature type="domain" description="Potassium channel" evidence="2">
    <location>
        <begin position="149"/>
        <end position="217"/>
    </location>
</feature>
<dbReference type="SUPFAM" id="SSF81324">
    <property type="entry name" value="Voltage-gated potassium channels"/>
    <property type="match status" value="1"/>
</dbReference>
<accession>A0ABT8KYY8</accession>
<keyword evidence="1" id="KW-0812">Transmembrane</keyword>
<feature type="transmembrane region" description="Helical" evidence="1">
    <location>
        <begin position="127"/>
        <end position="153"/>
    </location>
</feature>
<dbReference type="InterPro" id="IPR013099">
    <property type="entry name" value="K_chnl_dom"/>
</dbReference>
<feature type="transmembrane region" description="Helical" evidence="1">
    <location>
        <begin position="200"/>
        <end position="221"/>
    </location>
</feature>
<keyword evidence="1" id="KW-1133">Transmembrane helix</keyword>
<evidence type="ECO:0000313" key="3">
    <source>
        <dbReference type="EMBL" id="MDN5210629.1"/>
    </source>
</evidence>
<proteinExistence type="predicted"/>
<dbReference type="RefSeq" id="WP_346755972.1">
    <property type="nucleotide sequence ID" value="NZ_JAUJEB010000001.1"/>
</dbReference>
<sequence>MSDTSNNAVRLKTFLFEHRFSILLAALLLGMILPGFFYEKAGEQIVWSTTRTLTVLASINVVQKLKRFILAIAVLGFLAVFSDWINQLKWVHEYSGLLGLALSSLLLAIITYELFEQLLNMKRITINTIVAAFTGFMLIGAIGFLVFMFVHLLYPDSFSNIREGELASSDLAYFSYITLLTIGYGDIVPTSIVARGIAMFLGLVGQFYLVVIMSLLVGKYLSKR</sequence>
<gene>
    <name evidence="3" type="ORF">QQ020_01180</name>
</gene>
<feature type="transmembrane region" description="Helical" evidence="1">
    <location>
        <begin position="68"/>
        <end position="85"/>
    </location>
</feature>
<evidence type="ECO:0000256" key="1">
    <source>
        <dbReference type="SAM" id="Phobius"/>
    </source>
</evidence>
<keyword evidence="1" id="KW-0472">Membrane</keyword>
<feature type="transmembrane region" description="Helical" evidence="1">
    <location>
        <begin position="20"/>
        <end position="38"/>
    </location>
</feature>
<comment type="caution">
    <text evidence="3">The sequence shown here is derived from an EMBL/GenBank/DDBJ whole genome shotgun (WGS) entry which is preliminary data.</text>
</comment>
<dbReference type="Gene3D" id="1.10.287.70">
    <property type="match status" value="1"/>
</dbReference>
<dbReference type="Pfam" id="PF07885">
    <property type="entry name" value="Ion_trans_2"/>
    <property type="match status" value="1"/>
</dbReference>
<reference evidence="3" key="1">
    <citation type="submission" date="2023-06" db="EMBL/GenBank/DDBJ databases">
        <title>Genomic of Agaribacillus aureum.</title>
        <authorList>
            <person name="Wang G."/>
        </authorList>
    </citation>
    <scope>NUCLEOTIDE SEQUENCE</scope>
    <source>
        <strain evidence="3">BMA12</strain>
    </source>
</reference>
<name>A0ABT8KYY8_9BACT</name>
<dbReference type="EMBL" id="JAUJEB010000001">
    <property type="protein sequence ID" value="MDN5210629.1"/>
    <property type="molecule type" value="Genomic_DNA"/>
</dbReference>
<organism evidence="3 4">
    <name type="scientific">Agaribacillus aureus</name>
    <dbReference type="NCBI Taxonomy" id="3051825"/>
    <lineage>
        <taxon>Bacteria</taxon>
        <taxon>Pseudomonadati</taxon>
        <taxon>Bacteroidota</taxon>
        <taxon>Cytophagia</taxon>
        <taxon>Cytophagales</taxon>
        <taxon>Splendidivirgaceae</taxon>
        <taxon>Agaribacillus</taxon>
    </lineage>
</organism>
<evidence type="ECO:0000259" key="2">
    <source>
        <dbReference type="Pfam" id="PF07885"/>
    </source>
</evidence>
<protein>
    <submittedName>
        <fullName evidence="3">Ion channel</fullName>
    </submittedName>
</protein>